<evidence type="ECO:0000313" key="6">
    <source>
        <dbReference type="Proteomes" id="UP000269539"/>
    </source>
</evidence>
<accession>A0A3M7GTF9</accession>
<proteinExistence type="predicted"/>
<reference evidence="5 6" key="1">
    <citation type="journal article" date="2018" name="BMC Genomics">
        <title>Genomic evidence for intraspecific hybridization in a clonal and extremely halotolerant yeast.</title>
        <authorList>
            <person name="Gostincar C."/>
            <person name="Stajich J.E."/>
            <person name="Zupancic J."/>
            <person name="Zalar P."/>
            <person name="Gunde-Cimerman N."/>
        </authorList>
    </citation>
    <scope>NUCLEOTIDE SEQUENCE [LARGE SCALE GENOMIC DNA]</scope>
    <source>
        <strain evidence="5 6">EXF-10513</strain>
    </source>
</reference>
<evidence type="ECO:0000313" key="5">
    <source>
        <dbReference type="EMBL" id="RMZ04015.1"/>
    </source>
</evidence>
<dbReference type="GO" id="GO:0110085">
    <property type="term" value="C:mitotic actomyosin contractile ring"/>
    <property type="evidence" value="ECO:0007669"/>
    <property type="project" value="TreeGrafter"/>
</dbReference>
<feature type="compositionally biased region" description="Low complexity" evidence="3">
    <location>
        <begin position="573"/>
        <end position="587"/>
    </location>
</feature>
<feature type="compositionally biased region" description="Polar residues" evidence="3">
    <location>
        <begin position="441"/>
        <end position="460"/>
    </location>
</feature>
<dbReference type="SUPFAM" id="SSF50044">
    <property type="entry name" value="SH3-domain"/>
    <property type="match status" value="1"/>
</dbReference>
<comment type="caution">
    <text evidence="5">The sequence shown here is derived from an EMBL/GenBank/DDBJ whole genome shotgun (WGS) entry which is preliminary data.</text>
</comment>
<protein>
    <recommendedName>
        <fullName evidence="4">SH3 domain-containing protein</fullName>
    </recommendedName>
</protein>
<dbReference type="Gene3D" id="3.10.620.30">
    <property type="match status" value="1"/>
</dbReference>
<evidence type="ECO:0000259" key="4">
    <source>
        <dbReference type="PROSITE" id="PS50002"/>
    </source>
</evidence>
<dbReference type="FunFam" id="3.10.620.30:FF:000005">
    <property type="entry name" value="SH3 domain protein (Cyk3), putative"/>
    <property type="match status" value="1"/>
</dbReference>
<feature type="region of interest" description="Disordered" evidence="3">
    <location>
        <begin position="1260"/>
        <end position="1307"/>
    </location>
</feature>
<sequence length="1442" mass="156124">MGAPQMPARFPCWCKATYSWGGETKKDLGFIEGDLIEALNAGDGQWWVGRLRRDPRAIGSFPSNFVEILAETFQPAPNSRAASPLTSASSTPQKSQSVFRKPFSAHQKMQSAGSLNGKKDGTPESDKEKPKPKSKFKPYSSMKTAQAPTSTLQKQKSGLVVAAKPEPEPQIPQPPPRGGHSRRTSHAPSPQPSVRDRTSASPTPTPMYGQQRPVSMYRAASPQPGYRTPSPQPMYRASSPQPLYSAASPQPMYRAASPQPMYRAASPQPVQRAASPQPMYRAASPQPMYRAASPQPYYRTTSPAPPGQHSPLPATYQDGSSYPQILPNARQASRSAYQQQPQYGSRAPSPAPSFGYEPYNVPSPDPEDDEDLDGSSPPPPPPPAHRVAYQPSRAPSVAKYDRQDPYGADELTPAPPSPNGGGSRHVSHMTPSPLRDAMNDVMSSLQDMSMYQDSEASPSQEKPDRAPTPTNVWSPDEFELVRRKSRVQQRAQSSLGFNPENRYAADEDEQTSSIPSSRDGPPVLGNYVQRMERQLRHAPSNVSGVSDVPPQPPLKASQNQQRPGSRSRPNTASSQSSTDSSARSLHSSARHPNLKARKSAYELGRQKLGRTYTTKTDVTNSTETSSATQSSTSTQLTGKSVMSGYSAGGFSATSAGSLARHKFGLGSQKSAHGRSKSAIDTRSLGDINSSARSMVASEASGGSGPSYHESHASYNQPVQTPVADWTKDPMESAGLLGGLGAPKAKKSGFFKKMIESAKTSARTGAASARSTVGDRSRSRSRTGSVSPTKSAIGAAGFAGGTASRPGSSMGGGSPTKDTSMGGGSDWMQVRRDVNRSNSLSRRERDERAERAEMLDLPVVKPIDQLLELVEGDESLDGLPVPEPTDFNTPNLALVDKSTRFIQSLPPMVTVSALAQNYICRPHRSDVQRLRAIFTWVAERITWEEDFEGMIDTRRVIQAKRGCSQEIAMLVREMCTAVGLYAEEVHGYLKSPGEVLDLDMVARPNHWWNAIIVDGEWRIMDCSLANPTNPRRGAYSTASSQVAENWYFLARPMEICYTHIPLLPEQQHLVPPVEHETLIMLPCATPAYFRNGVELAEFNTSMLYLEQLEMAQFSINVPEDVECIAETEARAFAHDVDGDLFESGDIIKKKAFAQPEWISGRKRFTIKALLPGDEGQGMLKIYAGKRGLMHSIKDNPHPLALALPLSHTGQNPPYDFHLRHPTPHAQRHDLYVAQPQCARLTMNNTFVFCIRQHPSSLSRFTPDTWGAGSSNKTGGGTLSRPVSPAAAAGGGGTAQPPSFPPRPGSAMSMVSATHSQTSASDYGSQLGLPMTPAQQKPAKLAIQTPSQKILRLTRKQEHFSRGGGGTGGIGIGAGGAGGGDEEGGAGGLTTSWETVIKIGERGTWRGLVLADRSARCPYHLAAVLVAKEKREKYIYGVRQQFFH</sequence>
<feature type="compositionally biased region" description="Polar residues" evidence="3">
    <location>
        <begin position="1260"/>
        <end position="1271"/>
    </location>
</feature>
<feature type="domain" description="SH3" evidence="4">
    <location>
        <begin position="9"/>
        <end position="71"/>
    </location>
</feature>
<evidence type="ECO:0000256" key="2">
    <source>
        <dbReference type="PROSITE-ProRule" id="PRU00192"/>
    </source>
</evidence>
<feature type="compositionally biased region" description="Low complexity" evidence="3">
    <location>
        <begin position="619"/>
        <end position="651"/>
    </location>
</feature>
<dbReference type="Pfam" id="PF24584">
    <property type="entry name" value="Ig_CYK3_C"/>
    <property type="match status" value="2"/>
</dbReference>
<feature type="compositionally biased region" description="Low complexity" evidence="3">
    <location>
        <begin position="330"/>
        <end position="343"/>
    </location>
</feature>
<dbReference type="InterPro" id="IPR052557">
    <property type="entry name" value="CAP/Cytokinesis_protein"/>
</dbReference>
<dbReference type="PANTHER" id="PTHR46333">
    <property type="entry name" value="CYTOKINESIS PROTEIN 3"/>
    <property type="match status" value="1"/>
</dbReference>
<organism evidence="5 6">
    <name type="scientific">Hortaea werneckii</name>
    <name type="common">Black yeast</name>
    <name type="synonym">Cladosporium werneckii</name>
    <dbReference type="NCBI Taxonomy" id="91943"/>
    <lineage>
        <taxon>Eukaryota</taxon>
        <taxon>Fungi</taxon>
        <taxon>Dikarya</taxon>
        <taxon>Ascomycota</taxon>
        <taxon>Pezizomycotina</taxon>
        <taxon>Dothideomycetes</taxon>
        <taxon>Dothideomycetidae</taxon>
        <taxon>Mycosphaerellales</taxon>
        <taxon>Teratosphaeriaceae</taxon>
        <taxon>Hortaea</taxon>
    </lineage>
</organism>
<feature type="compositionally biased region" description="Low complexity" evidence="3">
    <location>
        <begin position="758"/>
        <end position="771"/>
    </location>
</feature>
<dbReference type="Pfam" id="PF01841">
    <property type="entry name" value="Transglut_core"/>
    <property type="match status" value="1"/>
</dbReference>
<dbReference type="EMBL" id="QWIO01000203">
    <property type="protein sequence ID" value="RMZ04015.1"/>
    <property type="molecule type" value="Genomic_DNA"/>
</dbReference>
<evidence type="ECO:0000256" key="3">
    <source>
        <dbReference type="SAM" id="MobiDB-lite"/>
    </source>
</evidence>
<dbReference type="InterPro" id="IPR056409">
    <property type="entry name" value="Ig_CYK3_C"/>
</dbReference>
<dbReference type="FunFam" id="2.30.30.40:FF:000168">
    <property type="entry name" value="SH3 domain protein (Cyk3)"/>
    <property type="match status" value="1"/>
</dbReference>
<feature type="compositionally biased region" description="Basic residues" evidence="3">
    <location>
        <begin position="588"/>
        <end position="598"/>
    </location>
</feature>
<dbReference type="InterPro" id="IPR036028">
    <property type="entry name" value="SH3-like_dom_sf"/>
</dbReference>
<feature type="compositionally biased region" description="Basic and acidic residues" evidence="3">
    <location>
        <begin position="117"/>
        <end position="131"/>
    </location>
</feature>
<feature type="compositionally biased region" description="Basic and acidic residues" evidence="3">
    <location>
        <begin position="828"/>
        <end position="847"/>
    </location>
</feature>
<dbReference type="InterPro" id="IPR038765">
    <property type="entry name" value="Papain-like_cys_pep_sf"/>
</dbReference>
<dbReference type="InterPro" id="IPR001452">
    <property type="entry name" value="SH3_domain"/>
</dbReference>
<feature type="region of interest" description="Disordered" evidence="3">
    <location>
        <begin position="666"/>
        <end position="713"/>
    </location>
</feature>
<dbReference type="GO" id="GO:0140278">
    <property type="term" value="P:mitotic division septum assembly"/>
    <property type="evidence" value="ECO:0007669"/>
    <property type="project" value="TreeGrafter"/>
</dbReference>
<feature type="compositionally biased region" description="Low complexity" evidence="3">
    <location>
        <begin position="781"/>
        <end position="807"/>
    </location>
</feature>
<dbReference type="VEuPathDB" id="FungiDB:BTJ68_09388"/>
<dbReference type="PANTHER" id="PTHR46333:SF2">
    <property type="entry name" value="CYTOKINESIS PROTEIN 3"/>
    <property type="match status" value="1"/>
</dbReference>
<feature type="compositionally biased region" description="Pro residues" evidence="3">
    <location>
        <begin position="168"/>
        <end position="177"/>
    </location>
</feature>
<dbReference type="SUPFAM" id="SSF54001">
    <property type="entry name" value="Cysteine proteinases"/>
    <property type="match status" value="1"/>
</dbReference>
<dbReference type="SMART" id="SM00326">
    <property type="entry name" value="SH3"/>
    <property type="match status" value="1"/>
</dbReference>
<feature type="region of interest" description="Disordered" evidence="3">
    <location>
        <begin position="758"/>
        <end position="847"/>
    </location>
</feature>
<feature type="region of interest" description="Disordered" evidence="3">
    <location>
        <begin position="77"/>
        <end position="651"/>
    </location>
</feature>
<gene>
    <name evidence="5" type="ORF">D0864_02828</name>
</gene>
<keyword evidence="1 2" id="KW-0728">SH3 domain</keyword>
<feature type="compositionally biased region" description="Polar residues" evidence="3">
    <location>
        <begin position="144"/>
        <end position="156"/>
    </location>
</feature>
<dbReference type="Proteomes" id="UP000269539">
    <property type="component" value="Unassembled WGS sequence"/>
</dbReference>
<dbReference type="InterPro" id="IPR002931">
    <property type="entry name" value="Transglutaminase-like"/>
</dbReference>
<evidence type="ECO:0000256" key="1">
    <source>
        <dbReference type="ARBA" id="ARBA00022443"/>
    </source>
</evidence>
<feature type="compositionally biased region" description="Low complexity" evidence="3">
    <location>
        <begin position="79"/>
        <end position="92"/>
    </location>
</feature>
<feature type="compositionally biased region" description="Polar residues" evidence="3">
    <location>
        <begin position="556"/>
        <end position="572"/>
    </location>
</feature>
<dbReference type="SMART" id="SM00460">
    <property type="entry name" value="TGc"/>
    <property type="match status" value="1"/>
</dbReference>
<dbReference type="Gene3D" id="2.30.30.40">
    <property type="entry name" value="SH3 Domains"/>
    <property type="match status" value="1"/>
</dbReference>
<name>A0A3M7GTF9_HORWE</name>
<dbReference type="PROSITE" id="PS50002">
    <property type="entry name" value="SH3"/>
    <property type="match status" value="1"/>
</dbReference>